<dbReference type="Proteomes" id="UP001258017">
    <property type="component" value="Unassembled WGS sequence"/>
</dbReference>
<reference evidence="11" key="2">
    <citation type="journal article" date="2023" name="Commun. Biol.">
        <title>Intrasexual cuticular hydrocarbon dimorphism in a wasp sheds light on hydrocarbon biosynthesis genes in Hymenoptera.</title>
        <authorList>
            <person name="Moris V.C."/>
            <person name="Podsiadlowski L."/>
            <person name="Martin S."/>
            <person name="Oeyen J.P."/>
            <person name="Donath A."/>
            <person name="Petersen M."/>
            <person name="Wilbrandt J."/>
            <person name="Misof B."/>
            <person name="Liedtke D."/>
            <person name="Thamm M."/>
            <person name="Scheiner R."/>
            <person name="Schmitt T."/>
            <person name="Niehuis O."/>
        </authorList>
    </citation>
    <scope>NUCLEOTIDE SEQUENCE</scope>
    <source>
        <strain evidence="11">GBR_01_08_01A</strain>
    </source>
</reference>
<evidence type="ECO:0000313" key="12">
    <source>
        <dbReference type="Proteomes" id="UP001258017"/>
    </source>
</evidence>
<proteinExistence type="predicted"/>
<keyword evidence="3" id="KW-0158">Chromosome</keyword>
<dbReference type="GO" id="GO:0051301">
    <property type="term" value="P:cell division"/>
    <property type="evidence" value="ECO:0007669"/>
    <property type="project" value="UniProtKB-KW"/>
</dbReference>
<dbReference type="GO" id="GO:0000444">
    <property type="term" value="C:MIS12/MIND type complex"/>
    <property type="evidence" value="ECO:0007669"/>
    <property type="project" value="InterPro"/>
</dbReference>
<comment type="caution">
    <text evidence="11">The sequence shown here is derived from an EMBL/GenBank/DDBJ whole genome shotgun (WGS) entry which is preliminary data.</text>
</comment>
<organism evidence="11 12">
    <name type="scientific">Odynerus spinipes</name>
    <dbReference type="NCBI Taxonomy" id="1348599"/>
    <lineage>
        <taxon>Eukaryota</taxon>
        <taxon>Metazoa</taxon>
        <taxon>Ecdysozoa</taxon>
        <taxon>Arthropoda</taxon>
        <taxon>Hexapoda</taxon>
        <taxon>Insecta</taxon>
        <taxon>Pterygota</taxon>
        <taxon>Neoptera</taxon>
        <taxon>Endopterygota</taxon>
        <taxon>Hymenoptera</taxon>
        <taxon>Apocrita</taxon>
        <taxon>Aculeata</taxon>
        <taxon>Vespoidea</taxon>
        <taxon>Vespidae</taxon>
        <taxon>Eumeninae</taxon>
        <taxon>Odynerus</taxon>
    </lineage>
</organism>
<dbReference type="EMBL" id="JAIFRP010004405">
    <property type="protein sequence ID" value="KAK2576774.1"/>
    <property type="molecule type" value="Genomic_DNA"/>
</dbReference>
<keyword evidence="6" id="KW-0995">Kinetochore</keyword>
<protein>
    <recommendedName>
        <fullName evidence="13">Polyamine-modulated factor 1</fullName>
    </recommendedName>
</protein>
<dbReference type="Pfam" id="PF03980">
    <property type="entry name" value="Nnf1"/>
    <property type="match status" value="1"/>
</dbReference>
<evidence type="ECO:0000313" key="11">
    <source>
        <dbReference type="EMBL" id="KAK2576774.1"/>
    </source>
</evidence>
<evidence type="ECO:0000256" key="7">
    <source>
        <dbReference type="ARBA" id="ARBA00023242"/>
    </source>
</evidence>
<comment type="subcellular location">
    <subcellularLocation>
        <location evidence="2">Chromosome</location>
        <location evidence="2">Centromere</location>
        <location evidence="2">Kinetochore</location>
    </subcellularLocation>
    <subcellularLocation>
        <location evidence="1">Nucleus</location>
    </subcellularLocation>
</comment>
<keyword evidence="4" id="KW-0132">Cell division</keyword>
<evidence type="ECO:0000256" key="9">
    <source>
        <dbReference type="ARBA" id="ARBA00023328"/>
    </source>
</evidence>
<sequence length="197" mass="22389">MSQDEDISRDKSEVPQSNNAFLLRHAITKNFECIAVSVSKEEFLEILTIVKEKPSIGRKLHKAMINELLDGMNDELEGIYQEGSLTAGLTELSKLSEEKDTVNNDEVAWRPPGDVKLHLRSLDAEKIKAESEKLEKWVTEMENENGALIKQLADARAKVRATSDRIAKNLHRAPMVQERLENQVEQLQRLLEALEED</sequence>
<dbReference type="AlphaFoldDB" id="A0AAD9RBW4"/>
<evidence type="ECO:0000256" key="3">
    <source>
        <dbReference type="ARBA" id="ARBA00022454"/>
    </source>
</evidence>
<evidence type="ECO:0000256" key="5">
    <source>
        <dbReference type="ARBA" id="ARBA00022776"/>
    </source>
</evidence>
<dbReference type="InterPro" id="IPR007128">
    <property type="entry name" value="PMF1/Nnf1"/>
</dbReference>
<keyword evidence="12" id="KW-1185">Reference proteome</keyword>
<evidence type="ECO:0000256" key="8">
    <source>
        <dbReference type="ARBA" id="ARBA00023306"/>
    </source>
</evidence>
<keyword evidence="5" id="KW-0498">Mitosis</keyword>
<name>A0AAD9RBW4_9HYME</name>
<dbReference type="GO" id="GO:0005634">
    <property type="term" value="C:nucleus"/>
    <property type="evidence" value="ECO:0007669"/>
    <property type="project" value="UniProtKB-SubCell"/>
</dbReference>
<evidence type="ECO:0000256" key="1">
    <source>
        <dbReference type="ARBA" id="ARBA00004123"/>
    </source>
</evidence>
<evidence type="ECO:0000256" key="2">
    <source>
        <dbReference type="ARBA" id="ARBA00004629"/>
    </source>
</evidence>
<keyword evidence="9" id="KW-0137">Centromere</keyword>
<keyword evidence="8" id="KW-0131">Cell cycle</keyword>
<keyword evidence="7" id="KW-0539">Nucleus</keyword>
<feature type="coiled-coil region" evidence="10">
    <location>
        <begin position="124"/>
        <end position="197"/>
    </location>
</feature>
<evidence type="ECO:0000256" key="10">
    <source>
        <dbReference type="SAM" id="Coils"/>
    </source>
</evidence>
<reference evidence="11" key="1">
    <citation type="submission" date="2021-08" db="EMBL/GenBank/DDBJ databases">
        <authorList>
            <person name="Misof B."/>
            <person name="Oliver O."/>
            <person name="Podsiadlowski L."/>
            <person name="Donath A."/>
            <person name="Peters R."/>
            <person name="Mayer C."/>
            <person name="Rust J."/>
            <person name="Gunkel S."/>
            <person name="Lesny P."/>
            <person name="Martin S."/>
            <person name="Oeyen J.P."/>
            <person name="Petersen M."/>
            <person name="Panagiotis P."/>
            <person name="Wilbrandt J."/>
            <person name="Tanja T."/>
        </authorList>
    </citation>
    <scope>NUCLEOTIDE SEQUENCE</scope>
    <source>
        <strain evidence="11">GBR_01_08_01A</strain>
        <tissue evidence="11">Thorax + abdomen</tissue>
    </source>
</reference>
<gene>
    <name evidence="11" type="ORF">KPH14_005418</name>
</gene>
<evidence type="ECO:0000256" key="4">
    <source>
        <dbReference type="ARBA" id="ARBA00022618"/>
    </source>
</evidence>
<accession>A0AAD9RBW4</accession>
<evidence type="ECO:0008006" key="13">
    <source>
        <dbReference type="Google" id="ProtNLM"/>
    </source>
</evidence>
<keyword evidence="10" id="KW-0175">Coiled coil</keyword>
<evidence type="ECO:0000256" key="6">
    <source>
        <dbReference type="ARBA" id="ARBA00022838"/>
    </source>
</evidence>